<evidence type="ECO:0000313" key="1">
    <source>
        <dbReference type="EMBL" id="RMX58668.1"/>
    </source>
</evidence>
<sequence>TTIPYQWLMLLFPSAVDVLDANSKYIIKSESDGKVIDEGRDDLCKNEDFQELCRLPADNIAIHLLDTKKMVISANQLGRTISLNLFLFVTSGGAGYPSGIEFKNASICDGYFNEGKSFLVLQQRQSPDGVEHNNDTFGESFHFSTGFHDHTAKIKISPWPFIATGTLATISVTVTPAVDVLDAYSKYIIKSELDGKVILKGRENFCKNADFQELCSLPADGTEY</sequence>
<name>A0A3M6UZC5_POCDA</name>
<accession>A0A3M6UZC5</accession>
<dbReference type="EMBL" id="RCHS01000474">
    <property type="protein sequence ID" value="RMX58668.1"/>
    <property type="molecule type" value="Genomic_DNA"/>
</dbReference>
<dbReference type="AlphaFoldDB" id="A0A3M6UZC5"/>
<evidence type="ECO:0000313" key="2">
    <source>
        <dbReference type="Proteomes" id="UP000275408"/>
    </source>
</evidence>
<feature type="non-terminal residue" evidence="1">
    <location>
        <position position="1"/>
    </location>
</feature>
<dbReference type="Proteomes" id="UP000275408">
    <property type="component" value="Unassembled WGS sequence"/>
</dbReference>
<proteinExistence type="predicted"/>
<keyword evidence="2" id="KW-1185">Reference proteome</keyword>
<comment type="caution">
    <text evidence="1">The sequence shown here is derived from an EMBL/GenBank/DDBJ whole genome shotgun (WGS) entry which is preliminary data.</text>
</comment>
<dbReference type="OrthoDB" id="5981414at2759"/>
<gene>
    <name evidence="1" type="ORF">pdam_00021428</name>
</gene>
<protein>
    <submittedName>
        <fullName evidence="1">Uncharacterized protein</fullName>
    </submittedName>
</protein>
<organism evidence="1 2">
    <name type="scientific">Pocillopora damicornis</name>
    <name type="common">Cauliflower coral</name>
    <name type="synonym">Millepora damicornis</name>
    <dbReference type="NCBI Taxonomy" id="46731"/>
    <lineage>
        <taxon>Eukaryota</taxon>
        <taxon>Metazoa</taxon>
        <taxon>Cnidaria</taxon>
        <taxon>Anthozoa</taxon>
        <taxon>Hexacorallia</taxon>
        <taxon>Scleractinia</taxon>
        <taxon>Astrocoeniina</taxon>
        <taxon>Pocilloporidae</taxon>
        <taxon>Pocillopora</taxon>
    </lineage>
</organism>
<reference evidence="1 2" key="1">
    <citation type="journal article" date="2018" name="Sci. Rep.">
        <title>Comparative analysis of the Pocillopora damicornis genome highlights role of immune system in coral evolution.</title>
        <authorList>
            <person name="Cunning R."/>
            <person name="Bay R.A."/>
            <person name="Gillette P."/>
            <person name="Baker A.C."/>
            <person name="Traylor-Knowles N."/>
        </authorList>
    </citation>
    <scope>NUCLEOTIDE SEQUENCE [LARGE SCALE GENOMIC DNA]</scope>
    <source>
        <strain evidence="1">RSMAS</strain>
        <tissue evidence="1">Whole animal</tissue>
    </source>
</reference>